<sequence>MAVLSRCAGVGLLGTCCRTASPKVRRFAKLGILIVHVFSDNITTIVIVSHHGGVAGFVCPFACMSAFLTLYKSAAAWPRLVSPSTQATLSIQQSLPAPNQLSEYTAINPRLRQKPPSAKPFNDGRTTTPPKARGQVPRLLPRPTERNGLPLRRRGRAQVDRRLPKHPVRRSGAHPVRSAGIIVRIGPSMAIIKNWEGLELIFAPL</sequence>
<dbReference type="EMBL" id="ML986590">
    <property type="protein sequence ID" value="KAF2267658.1"/>
    <property type="molecule type" value="Genomic_DNA"/>
</dbReference>
<dbReference type="AlphaFoldDB" id="A0A9P4N6L8"/>
<name>A0A9P4N6L8_9PLEO</name>
<evidence type="ECO:0000313" key="3">
    <source>
        <dbReference type="Proteomes" id="UP000800093"/>
    </source>
</evidence>
<reference evidence="3" key="1">
    <citation type="journal article" date="2020" name="Stud. Mycol.">
        <title>101 Dothideomycetes genomes: A test case for predicting lifestyles and emergence of pathogens.</title>
        <authorList>
            <person name="Haridas S."/>
            <person name="Albert R."/>
            <person name="Binder M."/>
            <person name="Bloem J."/>
            <person name="LaButti K."/>
            <person name="Salamov A."/>
            <person name="Andreopoulos B."/>
            <person name="Baker S."/>
            <person name="Barry K."/>
            <person name="Bills G."/>
            <person name="Bluhm B."/>
            <person name="Cannon C."/>
            <person name="Castanera R."/>
            <person name="Culley D."/>
            <person name="Daum C."/>
            <person name="Ezra D."/>
            <person name="Gonzalez J."/>
            <person name="Henrissat B."/>
            <person name="Kuo A."/>
            <person name="Liang C."/>
            <person name="Lipzen A."/>
            <person name="Lutzoni F."/>
            <person name="Magnuson J."/>
            <person name="Mondo S."/>
            <person name="Nolan M."/>
            <person name="Ohm R."/>
            <person name="Pangilinan J."/>
            <person name="Park H.-J."/>
            <person name="Ramirez L."/>
            <person name="Alfaro M."/>
            <person name="Sun H."/>
            <person name="Tritt A."/>
            <person name="Yoshinaga Y."/>
            <person name="Zwiers L.-H."/>
            <person name="Turgeon B."/>
            <person name="Goodwin S."/>
            <person name="Spatafora J."/>
            <person name="Crous P."/>
            <person name="Grigoriev I."/>
        </authorList>
    </citation>
    <scope>NUCLEOTIDE SEQUENCE [LARGE SCALE GENOMIC DNA]</scope>
    <source>
        <strain evidence="3">CBS 304.66</strain>
    </source>
</reference>
<accession>A0A9P4N6L8</accession>
<comment type="caution">
    <text evidence="2">The sequence shown here is derived from an EMBL/GenBank/DDBJ whole genome shotgun (WGS) entry which is preliminary data.</text>
</comment>
<organism evidence="2 3">
    <name type="scientific">Lojkania enalia</name>
    <dbReference type="NCBI Taxonomy" id="147567"/>
    <lineage>
        <taxon>Eukaryota</taxon>
        <taxon>Fungi</taxon>
        <taxon>Dikarya</taxon>
        <taxon>Ascomycota</taxon>
        <taxon>Pezizomycotina</taxon>
        <taxon>Dothideomycetes</taxon>
        <taxon>Pleosporomycetidae</taxon>
        <taxon>Pleosporales</taxon>
        <taxon>Pleosporales incertae sedis</taxon>
        <taxon>Lojkania</taxon>
    </lineage>
</organism>
<feature type="region of interest" description="Disordered" evidence="1">
    <location>
        <begin position="109"/>
        <end position="173"/>
    </location>
</feature>
<dbReference type="Proteomes" id="UP000800093">
    <property type="component" value="Unassembled WGS sequence"/>
</dbReference>
<proteinExistence type="predicted"/>
<feature type="compositionally biased region" description="Basic residues" evidence="1">
    <location>
        <begin position="163"/>
        <end position="172"/>
    </location>
</feature>
<keyword evidence="3" id="KW-1185">Reference proteome</keyword>
<gene>
    <name evidence="2" type="ORF">CC78DRAFT_64449</name>
</gene>
<evidence type="ECO:0000256" key="1">
    <source>
        <dbReference type="SAM" id="MobiDB-lite"/>
    </source>
</evidence>
<evidence type="ECO:0000313" key="2">
    <source>
        <dbReference type="EMBL" id="KAF2267658.1"/>
    </source>
</evidence>
<protein>
    <submittedName>
        <fullName evidence="2">Uncharacterized protein</fullName>
    </submittedName>
</protein>